<gene>
    <name evidence="3" type="ORF">TEOVI_000238600</name>
</gene>
<comment type="caution">
    <text evidence="3">The sequence shown here is derived from an EMBL/GenBank/DDBJ whole genome shotgun (WGS) entry which is preliminary data.</text>
</comment>
<dbReference type="PANTHER" id="PTHR12702">
    <property type="entry name" value="SEC15"/>
    <property type="match status" value="1"/>
</dbReference>
<evidence type="ECO:0000313" key="4">
    <source>
        <dbReference type="Proteomes" id="UP000195570"/>
    </source>
</evidence>
<dbReference type="GO" id="GO:0006886">
    <property type="term" value="P:intracellular protein transport"/>
    <property type="evidence" value="ECO:0007669"/>
    <property type="project" value="InterPro"/>
</dbReference>
<dbReference type="PANTHER" id="PTHR12702:SF0">
    <property type="entry name" value="EXOCYST COMPLEX COMPONENT 6"/>
    <property type="match status" value="1"/>
</dbReference>
<dbReference type="AlphaFoldDB" id="A0A1G4IET7"/>
<name>A0A1G4IET7_TRYEQ</name>
<keyword evidence="4" id="KW-1185">Reference proteome</keyword>
<sequence length="1003" mass="111974">MGRIEDLERNERLQVILRSMDDSPHLVYHTEGPLRIHRHGRKKKVLLAATPFYLYLLKVKGMRFYARWPNIRLTASLRDNVLLIESDTNFEETENGAGGAVVNGKNASGDDFRSVMLFGTAFVDLREVEQRLMELTRDARLRAEQLAKDEIQSVSMRELYADEKAVTSKDPDSGESEEEEEEEEEDGGPVWGQGQQQRAALSRQRDGEQSSLFQKAPSRYLAVTSIVDGEFTDYSTLKNAYIRNEEDVLLEDIATFINENKGQVEKLCERHYPVFLQAARQCTSISEDDAKLVGQELSGAIELVRSSAMDMKVAAAELTLSRRVKDNVARVRLLLHGALEVAEHLETTEARLRQQQLLGAVVSLKQLLQMATPLIEYTLGDYVINQRVPQIAHEIFTCAIQHLNAWLKLLREMSLPIGTAAMTWRGTVDPGSVEKELHMTDEGEWWVELSCTSAFIRRAPFAEAEGISKVLRGAAMQEVFEELRCGAYYRNYYIDCRAQQAKLDLYDTPLHTEGVSGKALVEDLNTYCATALGFILIEDIVYHVTDPHMQSTAEVLCMWDQISHAIAERARCVTSALANDPDYTEHVVDVFRLLRRFVNIAVDSVVSVRLSPVIVSRMLEVMSDSIISTWLQEACVEASQIVSNDTLQPISVGTDEEYNAYVKRFSFDRYKDIELFIPSGDLSAGEVVLPYALLVPKIGETALRFLARCHSIIEVNNGAVARQSEFNNVDEMLLKYLSVLFRTVAGVMQGHLASVEGNAMMKLAVYVTSCAVMPIILSCVEQQFVLAWPGDYGGLHRRKKLGEPQLLDSSSSLFAKEVQNGIGRLLPSFMREVEERLKPTADVNHWKRLVAVRQGTVSYSVESGVGTVFSGDEVNEENGGLIAAMDFIIGTIPKLLAVLQVSVTRSVLSTVITQAAITAQMNIEQAIHAGIGDGGSSDLTELRACVKEFEQICATHIPQWKQRIAASISEMTVAHRFPLNPTQIADDLLAWIANKEAALKRTL</sequence>
<dbReference type="GO" id="GO:0016020">
    <property type="term" value="C:membrane"/>
    <property type="evidence" value="ECO:0007669"/>
    <property type="project" value="TreeGrafter"/>
</dbReference>
<dbReference type="RefSeq" id="XP_067081570.1">
    <property type="nucleotide sequence ID" value="XM_067225469.1"/>
</dbReference>
<evidence type="ECO:0000256" key="1">
    <source>
        <dbReference type="SAM" id="MobiDB-lite"/>
    </source>
</evidence>
<dbReference type="GO" id="GO:0006893">
    <property type="term" value="P:Golgi to plasma membrane transport"/>
    <property type="evidence" value="ECO:0007669"/>
    <property type="project" value="TreeGrafter"/>
</dbReference>
<dbReference type="InterPro" id="IPR042045">
    <property type="entry name" value="EXOC6/Sec15_C_dom1"/>
</dbReference>
<dbReference type="EMBL" id="CZPT02001525">
    <property type="protein sequence ID" value="SCU70811.1"/>
    <property type="molecule type" value="Genomic_DNA"/>
</dbReference>
<dbReference type="VEuPathDB" id="TriTrypDB:TEOVI_000238600"/>
<dbReference type="Proteomes" id="UP000195570">
    <property type="component" value="Unassembled WGS sequence"/>
</dbReference>
<accession>A0A1G4IET7</accession>
<dbReference type="FunFam" id="1.10.357.30:FF:000006">
    <property type="entry name" value="Hypothetical_protein_-_conserved"/>
    <property type="match status" value="1"/>
</dbReference>
<evidence type="ECO:0000313" key="3">
    <source>
        <dbReference type="EMBL" id="SCU70811.1"/>
    </source>
</evidence>
<dbReference type="Gene3D" id="1.10.357.30">
    <property type="entry name" value="Exocyst complex subunit Sec15 C-terminal domain, N-terminal subdomain"/>
    <property type="match status" value="1"/>
</dbReference>
<protein>
    <recommendedName>
        <fullName evidence="2">Exocyst complex component EXOC6/Sec15 N-terminal domain-containing protein</fullName>
    </recommendedName>
</protein>
<organism evidence="3 4">
    <name type="scientific">Trypanosoma equiperdum</name>
    <dbReference type="NCBI Taxonomy" id="5694"/>
    <lineage>
        <taxon>Eukaryota</taxon>
        <taxon>Discoba</taxon>
        <taxon>Euglenozoa</taxon>
        <taxon>Kinetoplastea</taxon>
        <taxon>Metakinetoplastina</taxon>
        <taxon>Trypanosomatida</taxon>
        <taxon>Trypanosomatidae</taxon>
        <taxon>Trypanosoma</taxon>
    </lineage>
</organism>
<dbReference type="GO" id="GO:0090522">
    <property type="term" value="P:vesicle tethering involved in exocytosis"/>
    <property type="evidence" value="ECO:0007669"/>
    <property type="project" value="InterPro"/>
</dbReference>
<dbReference type="GO" id="GO:0000145">
    <property type="term" value="C:exocyst"/>
    <property type="evidence" value="ECO:0007669"/>
    <property type="project" value="TreeGrafter"/>
</dbReference>
<dbReference type="GeneID" id="92376326"/>
<dbReference type="InterPro" id="IPR007225">
    <property type="entry name" value="EXOC6/Sec15"/>
</dbReference>
<feature type="compositionally biased region" description="Acidic residues" evidence="1">
    <location>
        <begin position="173"/>
        <end position="187"/>
    </location>
</feature>
<feature type="compositionally biased region" description="Basic and acidic residues" evidence="1">
    <location>
        <begin position="162"/>
        <end position="172"/>
    </location>
</feature>
<proteinExistence type="predicted"/>
<dbReference type="InterPro" id="IPR048359">
    <property type="entry name" value="EXOC6_Sec15_N"/>
</dbReference>
<feature type="domain" description="Exocyst complex component EXOC6/Sec15 N-terminal" evidence="2">
    <location>
        <begin position="254"/>
        <end position="422"/>
    </location>
</feature>
<dbReference type="Pfam" id="PF20651">
    <property type="entry name" value="EXOC6_Sec15_N"/>
    <property type="match status" value="1"/>
</dbReference>
<reference evidence="3" key="1">
    <citation type="submission" date="2016-09" db="EMBL/GenBank/DDBJ databases">
        <authorList>
            <person name="Hebert L."/>
            <person name="Moumen B."/>
        </authorList>
    </citation>
    <scope>NUCLEOTIDE SEQUENCE [LARGE SCALE GENOMIC DNA]</scope>
    <source>
        <strain evidence="3">OVI</strain>
    </source>
</reference>
<evidence type="ECO:0000259" key="2">
    <source>
        <dbReference type="Pfam" id="PF20651"/>
    </source>
</evidence>
<feature type="region of interest" description="Disordered" evidence="1">
    <location>
        <begin position="162"/>
        <end position="212"/>
    </location>
</feature>